<evidence type="ECO:0000313" key="4">
    <source>
        <dbReference type="Proteomes" id="UP000661696"/>
    </source>
</evidence>
<dbReference type="PROSITE" id="PS50930">
    <property type="entry name" value="HTH_LYTTR"/>
    <property type="match status" value="1"/>
</dbReference>
<organism evidence="3 4">
    <name type="scientific">Chryseobacterium endalhagicum</name>
    <dbReference type="NCBI Taxonomy" id="2797638"/>
    <lineage>
        <taxon>Bacteria</taxon>
        <taxon>Pseudomonadati</taxon>
        <taxon>Bacteroidota</taxon>
        <taxon>Flavobacteriia</taxon>
        <taxon>Flavobacteriales</taxon>
        <taxon>Weeksellaceae</taxon>
        <taxon>Chryseobacterium group</taxon>
        <taxon>Chryseobacterium</taxon>
    </lineage>
</organism>
<sequence length="284" mass="32918">MFSFAAYSYPKSDSYKEILVSSMVAGLLFYIFLIVFQPFGTESFHHQYKFLLLFPYSLIFGGAFFVADLCIIRFKDWNIGFELLKLIGIIFLASILSYFYNTLFISHVKLSFSNFLYMFLYCLALGIPISTIYVLSRYIYLKRIHEKTADQVSKQLANHHPTDHELSTTLNISANTTNLQIHESHFICAQSMENYCSVYFMENDTLKKMLIRISLSSLLNQVQTDGIKRCHRSYIVNLNQVKSLKGNAQGYRLFLHEIDFEIPVSRSFISLIIPKLKDLKTSDL</sequence>
<evidence type="ECO:0000313" key="3">
    <source>
        <dbReference type="EMBL" id="MBL1222073.1"/>
    </source>
</evidence>
<feature type="domain" description="HTH LytTR-type" evidence="2">
    <location>
        <begin position="210"/>
        <end position="278"/>
    </location>
</feature>
<evidence type="ECO:0000256" key="1">
    <source>
        <dbReference type="SAM" id="Phobius"/>
    </source>
</evidence>
<dbReference type="PANTHER" id="PTHR37299">
    <property type="entry name" value="TRANSCRIPTIONAL REGULATOR-RELATED"/>
    <property type="match status" value="1"/>
</dbReference>
<dbReference type="RefSeq" id="WP_202092219.1">
    <property type="nucleotide sequence ID" value="NZ_JAELVM010000002.1"/>
</dbReference>
<accession>A0ABS1QJJ3</accession>
<keyword evidence="1" id="KW-0812">Transmembrane</keyword>
<proteinExistence type="predicted"/>
<protein>
    <submittedName>
        <fullName evidence="3">LytTR family transcriptional regulator</fullName>
    </submittedName>
</protein>
<reference evidence="3 4" key="1">
    <citation type="submission" date="2020-12" db="EMBL/GenBank/DDBJ databases">
        <title>Chryseobacterium endoalhailicus sp. nov., isolated from seed of leguminous plant.</title>
        <authorList>
            <person name="Zhang X."/>
        </authorList>
    </citation>
    <scope>NUCLEOTIDE SEQUENCE [LARGE SCALE GENOMIC DNA]</scope>
    <source>
        <strain evidence="3 4">L7</strain>
    </source>
</reference>
<keyword evidence="1" id="KW-0472">Membrane</keyword>
<dbReference type="EMBL" id="JAELVM010000002">
    <property type="protein sequence ID" value="MBL1222073.1"/>
    <property type="molecule type" value="Genomic_DNA"/>
</dbReference>
<feature type="transmembrane region" description="Helical" evidence="1">
    <location>
        <begin position="18"/>
        <end position="39"/>
    </location>
</feature>
<keyword evidence="4" id="KW-1185">Reference proteome</keyword>
<dbReference type="SMART" id="SM00850">
    <property type="entry name" value="LytTR"/>
    <property type="match status" value="1"/>
</dbReference>
<dbReference type="Pfam" id="PF04397">
    <property type="entry name" value="LytTR"/>
    <property type="match status" value="1"/>
</dbReference>
<dbReference type="InterPro" id="IPR007492">
    <property type="entry name" value="LytTR_DNA-bd_dom"/>
</dbReference>
<feature type="transmembrane region" description="Helical" evidence="1">
    <location>
        <begin position="115"/>
        <end position="135"/>
    </location>
</feature>
<dbReference type="PANTHER" id="PTHR37299:SF1">
    <property type="entry name" value="STAGE 0 SPORULATION PROTEIN A HOMOLOG"/>
    <property type="match status" value="1"/>
</dbReference>
<comment type="caution">
    <text evidence="3">The sequence shown here is derived from an EMBL/GenBank/DDBJ whole genome shotgun (WGS) entry which is preliminary data.</text>
</comment>
<dbReference type="InterPro" id="IPR046947">
    <property type="entry name" value="LytR-like"/>
</dbReference>
<feature type="transmembrane region" description="Helical" evidence="1">
    <location>
        <begin position="83"/>
        <end position="103"/>
    </location>
</feature>
<dbReference type="Gene3D" id="2.40.50.1020">
    <property type="entry name" value="LytTr DNA-binding domain"/>
    <property type="match status" value="1"/>
</dbReference>
<name>A0ABS1QJJ3_9FLAO</name>
<evidence type="ECO:0000259" key="2">
    <source>
        <dbReference type="PROSITE" id="PS50930"/>
    </source>
</evidence>
<keyword evidence="1" id="KW-1133">Transmembrane helix</keyword>
<dbReference type="Proteomes" id="UP000661696">
    <property type="component" value="Unassembled WGS sequence"/>
</dbReference>
<gene>
    <name evidence="3" type="ORF">JET18_14575</name>
</gene>
<feature type="transmembrane region" description="Helical" evidence="1">
    <location>
        <begin position="51"/>
        <end position="71"/>
    </location>
</feature>